<protein>
    <submittedName>
        <fullName evidence="1">Uncharacterized protein</fullName>
    </submittedName>
</protein>
<evidence type="ECO:0000313" key="1">
    <source>
        <dbReference type="EMBL" id="KAJ1138365.1"/>
    </source>
</evidence>
<evidence type="ECO:0000313" key="2">
    <source>
        <dbReference type="Proteomes" id="UP001066276"/>
    </source>
</evidence>
<dbReference type="Proteomes" id="UP001066276">
    <property type="component" value="Chromosome 6"/>
</dbReference>
<accession>A0AAV7QJ99</accession>
<comment type="caution">
    <text evidence="1">The sequence shown here is derived from an EMBL/GenBank/DDBJ whole genome shotgun (WGS) entry which is preliminary data.</text>
</comment>
<proteinExistence type="predicted"/>
<reference evidence="1" key="1">
    <citation type="journal article" date="2022" name="bioRxiv">
        <title>Sequencing and chromosome-scale assembly of the giantPleurodeles waltlgenome.</title>
        <authorList>
            <person name="Brown T."/>
            <person name="Elewa A."/>
            <person name="Iarovenko S."/>
            <person name="Subramanian E."/>
            <person name="Araus A.J."/>
            <person name="Petzold A."/>
            <person name="Susuki M."/>
            <person name="Suzuki K.-i.T."/>
            <person name="Hayashi T."/>
            <person name="Toyoda A."/>
            <person name="Oliveira C."/>
            <person name="Osipova E."/>
            <person name="Leigh N.D."/>
            <person name="Simon A."/>
            <person name="Yun M.H."/>
        </authorList>
    </citation>
    <scope>NUCLEOTIDE SEQUENCE</scope>
    <source>
        <strain evidence="1">20211129_DDA</strain>
        <tissue evidence="1">Liver</tissue>
    </source>
</reference>
<dbReference type="AlphaFoldDB" id="A0AAV7QJ99"/>
<keyword evidence="2" id="KW-1185">Reference proteome</keyword>
<organism evidence="1 2">
    <name type="scientific">Pleurodeles waltl</name>
    <name type="common">Iberian ribbed newt</name>
    <dbReference type="NCBI Taxonomy" id="8319"/>
    <lineage>
        <taxon>Eukaryota</taxon>
        <taxon>Metazoa</taxon>
        <taxon>Chordata</taxon>
        <taxon>Craniata</taxon>
        <taxon>Vertebrata</taxon>
        <taxon>Euteleostomi</taxon>
        <taxon>Amphibia</taxon>
        <taxon>Batrachia</taxon>
        <taxon>Caudata</taxon>
        <taxon>Salamandroidea</taxon>
        <taxon>Salamandridae</taxon>
        <taxon>Pleurodelinae</taxon>
        <taxon>Pleurodeles</taxon>
    </lineage>
</organism>
<sequence>MILFFRRADNLNTVARVKTRKGRGCAGFQDTIIRTHTFPRTLVQKRGHQIQNLSKDSFGSQHCTLQNAKSRLNTEI</sequence>
<dbReference type="EMBL" id="JANPWB010000010">
    <property type="protein sequence ID" value="KAJ1138365.1"/>
    <property type="molecule type" value="Genomic_DNA"/>
</dbReference>
<gene>
    <name evidence="1" type="ORF">NDU88_004752</name>
</gene>
<name>A0AAV7QJ99_PLEWA</name>